<sequence length="189" mass="21927">MEIRCPRCGMRLPWWWKIRGQHKYGALFVCPNCNAAVKIRAKLGRNEYVRIFLLTAFFITAILWRDVSKGELILGHIDSAGILRCVDWKYPYLLLLLLVVGHTIHFARSGEFTVELESNIKRYTTFNYLAIAVVCSMALFVTLMGLYIYMLGEWRLLALALAVDVAVVVFARKEREKLKRLERGQMIRI</sequence>
<dbReference type="Proteomes" id="UP000008136">
    <property type="component" value="Chromosome"/>
</dbReference>
<dbReference type="HOGENOM" id="CLU_1425027_0_0_2"/>
<dbReference type="STRING" id="693661.Arcve_0246"/>
<keyword evidence="1" id="KW-0812">Transmembrane</keyword>
<reference evidence="2 3" key="1">
    <citation type="submission" date="2011-03" db="EMBL/GenBank/DDBJ databases">
        <title>The complete genome of Archaeoglobus veneficus SNP6.</title>
        <authorList>
            <consortium name="US DOE Joint Genome Institute (JGI-PGF)"/>
            <person name="Lucas S."/>
            <person name="Copeland A."/>
            <person name="Lapidus A."/>
            <person name="Bruce D."/>
            <person name="Goodwin L."/>
            <person name="Pitluck S."/>
            <person name="Kyrpides N."/>
            <person name="Mavromatis K."/>
            <person name="Pagani I."/>
            <person name="Ivanova N."/>
            <person name="Mikhailova N."/>
            <person name="Lu M."/>
            <person name="Detter J.C."/>
            <person name="Tapia R."/>
            <person name="Han C."/>
            <person name="Land M."/>
            <person name="Hauser L."/>
            <person name="Markowitz V."/>
            <person name="Cheng J.-F."/>
            <person name="Hugenholtz P."/>
            <person name="Woyke T."/>
            <person name="Wu D."/>
            <person name="Spring S."/>
            <person name="Brambilla E."/>
            <person name="Klenk H.-P."/>
            <person name="Eisen J.A."/>
        </authorList>
    </citation>
    <scope>NUCLEOTIDE SEQUENCE [LARGE SCALE GENOMIC DNA]</scope>
    <source>
        <strain>SNP6</strain>
    </source>
</reference>
<dbReference type="RefSeq" id="WP_013682959.1">
    <property type="nucleotide sequence ID" value="NC_015320.1"/>
</dbReference>
<gene>
    <name evidence="2" type="ordered locus">Arcve_0246</name>
</gene>
<feature type="transmembrane region" description="Helical" evidence="1">
    <location>
        <begin position="128"/>
        <end position="148"/>
    </location>
</feature>
<proteinExistence type="predicted"/>
<keyword evidence="1" id="KW-1133">Transmembrane helix</keyword>
<feature type="transmembrane region" description="Helical" evidence="1">
    <location>
        <begin position="48"/>
        <end position="64"/>
    </location>
</feature>
<feature type="transmembrane region" description="Helical" evidence="1">
    <location>
        <begin position="90"/>
        <end position="107"/>
    </location>
</feature>
<dbReference type="EMBL" id="CP002588">
    <property type="protein sequence ID" value="AEA46283.1"/>
    <property type="molecule type" value="Genomic_DNA"/>
</dbReference>
<keyword evidence="3" id="KW-1185">Reference proteome</keyword>
<evidence type="ECO:0000256" key="1">
    <source>
        <dbReference type="SAM" id="Phobius"/>
    </source>
</evidence>
<feature type="transmembrane region" description="Helical" evidence="1">
    <location>
        <begin position="154"/>
        <end position="171"/>
    </location>
</feature>
<dbReference type="KEGG" id="ave:Arcve_0246"/>
<dbReference type="GeneID" id="10393340"/>
<name>F2KNQ5_ARCVS</name>
<organism evidence="2 3">
    <name type="scientific">Archaeoglobus veneficus (strain DSM 11195 / SNP6)</name>
    <dbReference type="NCBI Taxonomy" id="693661"/>
    <lineage>
        <taxon>Archaea</taxon>
        <taxon>Methanobacteriati</taxon>
        <taxon>Methanobacteriota</taxon>
        <taxon>Archaeoglobi</taxon>
        <taxon>Archaeoglobales</taxon>
        <taxon>Archaeoglobaceae</taxon>
        <taxon>Archaeoglobus</taxon>
    </lineage>
</organism>
<dbReference type="OrthoDB" id="387383at2157"/>
<accession>F2KNQ5</accession>
<evidence type="ECO:0000313" key="3">
    <source>
        <dbReference type="Proteomes" id="UP000008136"/>
    </source>
</evidence>
<dbReference type="eggNOG" id="arCOG04494">
    <property type="taxonomic scope" value="Archaea"/>
</dbReference>
<protein>
    <submittedName>
        <fullName evidence="2">Uncharacterized protein</fullName>
    </submittedName>
</protein>
<keyword evidence="1" id="KW-0472">Membrane</keyword>
<evidence type="ECO:0000313" key="2">
    <source>
        <dbReference type="EMBL" id="AEA46283.1"/>
    </source>
</evidence>
<dbReference type="AlphaFoldDB" id="F2KNQ5"/>